<keyword evidence="4" id="KW-0479">Metal-binding</keyword>
<evidence type="ECO:0000256" key="7">
    <source>
        <dbReference type="ARBA" id="ARBA00023033"/>
    </source>
</evidence>
<keyword evidence="5" id="KW-0560">Oxidoreductase</keyword>
<keyword evidence="6" id="KW-0408">Iron</keyword>
<dbReference type="Pfam" id="PF00067">
    <property type="entry name" value="p450"/>
    <property type="match status" value="1"/>
</dbReference>
<dbReference type="GO" id="GO:0004497">
    <property type="term" value="F:monooxygenase activity"/>
    <property type="evidence" value="ECO:0007669"/>
    <property type="project" value="UniProtKB-KW"/>
</dbReference>
<proteinExistence type="inferred from homology"/>
<dbReference type="EMBL" id="CZQE01000160">
    <property type="protein sequence ID" value="CUS44594.1"/>
    <property type="molecule type" value="Genomic_DNA"/>
</dbReference>
<evidence type="ECO:0000256" key="4">
    <source>
        <dbReference type="ARBA" id="ARBA00022723"/>
    </source>
</evidence>
<evidence type="ECO:0000256" key="1">
    <source>
        <dbReference type="ARBA" id="ARBA00001971"/>
    </source>
</evidence>
<dbReference type="InterPro" id="IPR001128">
    <property type="entry name" value="Cyt_P450"/>
</dbReference>
<name>A0A160TLI3_9ZZZZ</name>
<dbReference type="PROSITE" id="PS00086">
    <property type="entry name" value="CYTOCHROME_P450"/>
    <property type="match status" value="1"/>
</dbReference>
<dbReference type="PANTHER" id="PTHR24286">
    <property type="entry name" value="CYTOCHROME P450 26"/>
    <property type="match status" value="1"/>
</dbReference>
<dbReference type="GO" id="GO:0005506">
    <property type="term" value="F:iron ion binding"/>
    <property type="evidence" value="ECO:0007669"/>
    <property type="project" value="InterPro"/>
</dbReference>
<evidence type="ECO:0000256" key="2">
    <source>
        <dbReference type="ARBA" id="ARBA00010617"/>
    </source>
</evidence>
<evidence type="ECO:0000313" key="8">
    <source>
        <dbReference type="EMBL" id="CUS44594.1"/>
    </source>
</evidence>
<dbReference type="InterPro" id="IPR002403">
    <property type="entry name" value="Cyt_P450_E_grp-IV"/>
</dbReference>
<evidence type="ECO:0000256" key="5">
    <source>
        <dbReference type="ARBA" id="ARBA00023002"/>
    </source>
</evidence>
<comment type="cofactor">
    <cofactor evidence="1">
        <name>heme</name>
        <dbReference type="ChEBI" id="CHEBI:30413"/>
    </cofactor>
</comment>
<evidence type="ECO:0000256" key="3">
    <source>
        <dbReference type="ARBA" id="ARBA00022617"/>
    </source>
</evidence>
<sequence length="461" mass="51499">MALAHTFKANPHWLPRQRPRAIAAIPGENGLPFVGNTLKMLRDPIAFGQHMVSNYGRVFRNHAFGGPTVSLMGPEANELVLFDRDRIFSSEQGWGPMLNLLFPRGLMLMDFEKHRADRKVMSVAFKPEPMRHYAEALNAGISRTVAGWSGKPMRFYDSIKALTLDLAADSFLGMPLGPEADRINQAFVDEVQASVAPVRVPLPGTQMRKGVKARAYLIELFKREIPKRRAGTDENGGHDFFSQFCRATDEAGQPLSDDAIADHMNFLMMAAHDTITSSATSLVMLLGRNPEWQDRLREEIAGLGLNDDAGLPYGQLDRLVLTEYAFREALRLVPPVPSLPRRAVRDFEFGGYHIPAGTMIGISPAYTHKMPEHWPDPQRFDPMRFSPEESKGRHKYAWVPFGGGAHMCIGLHFATMQIRILMAHLLSRYRIELDAGSGAEWQAGPIPRPKDGLPVRFVPLA</sequence>
<dbReference type="AlphaFoldDB" id="A0A160TLI3"/>
<dbReference type="CDD" id="cd11045">
    <property type="entry name" value="CYP136-like"/>
    <property type="match status" value="1"/>
</dbReference>
<keyword evidence="7" id="KW-0503">Monooxygenase</keyword>
<dbReference type="PANTHER" id="PTHR24286:SF24">
    <property type="entry name" value="LANOSTEROL 14-ALPHA DEMETHYLASE"/>
    <property type="match status" value="1"/>
</dbReference>
<dbReference type="GO" id="GO:0016705">
    <property type="term" value="F:oxidoreductase activity, acting on paired donors, with incorporation or reduction of molecular oxygen"/>
    <property type="evidence" value="ECO:0007669"/>
    <property type="project" value="InterPro"/>
</dbReference>
<comment type="similarity">
    <text evidence="2">Belongs to the cytochrome P450 family.</text>
</comment>
<dbReference type="PRINTS" id="PR00465">
    <property type="entry name" value="EP450IV"/>
</dbReference>
<dbReference type="SUPFAM" id="SSF48264">
    <property type="entry name" value="Cytochrome P450"/>
    <property type="match status" value="1"/>
</dbReference>
<keyword evidence="3" id="KW-0349">Heme</keyword>
<evidence type="ECO:0000256" key="6">
    <source>
        <dbReference type="ARBA" id="ARBA00023004"/>
    </source>
</evidence>
<gene>
    <name evidence="8" type="ORF">MGWOODY_Smn2321</name>
</gene>
<dbReference type="InterPro" id="IPR036396">
    <property type="entry name" value="Cyt_P450_sf"/>
</dbReference>
<dbReference type="GO" id="GO:0016125">
    <property type="term" value="P:sterol metabolic process"/>
    <property type="evidence" value="ECO:0007669"/>
    <property type="project" value="TreeGrafter"/>
</dbReference>
<dbReference type="InterPro" id="IPR017972">
    <property type="entry name" value="Cyt_P450_CS"/>
</dbReference>
<dbReference type="GO" id="GO:0020037">
    <property type="term" value="F:heme binding"/>
    <property type="evidence" value="ECO:0007669"/>
    <property type="project" value="InterPro"/>
</dbReference>
<dbReference type="Gene3D" id="1.10.630.10">
    <property type="entry name" value="Cytochrome P450"/>
    <property type="match status" value="1"/>
</dbReference>
<organism evidence="8">
    <name type="scientific">hydrothermal vent metagenome</name>
    <dbReference type="NCBI Taxonomy" id="652676"/>
    <lineage>
        <taxon>unclassified sequences</taxon>
        <taxon>metagenomes</taxon>
        <taxon>ecological metagenomes</taxon>
    </lineage>
</organism>
<accession>A0A160TLI3</accession>
<protein>
    <submittedName>
        <fullName evidence="8">Cytochrome P450</fullName>
    </submittedName>
</protein>
<reference evidence="8" key="1">
    <citation type="submission" date="2015-10" db="EMBL/GenBank/DDBJ databases">
        <authorList>
            <person name="Gilbert D.G."/>
        </authorList>
    </citation>
    <scope>NUCLEOTIDE SEQUENCE</scope>
</reference>